<dbReference type="EMBL" id="PXYV01000092">
    <property type="protein sequence ID" value="PSR20055.1"/>
    <property type="molecule type" value="Genomic_DNA"/>
</dbReference>
<dbReference type="Proteomes" id="UP000241848">
    <property type="component" value="Unassembled WGS sequence"/>
</dbReference>
<evidence type="ECO:0000313" key="2">
    <source>
        <dbReference type="Proteomes" id="UP000241848"/>
    </source>
</evidence>
<accession>A0A2T2WCT5</accession>
<evidence type="ECO:0008006" key="3">
    <source>
        <dbReference type="Google" id="ProtNLM"/>
    </source>
</evidence>
<reference evidence="1 2" key="1">
    <citation type="journal article" date="2014" name="BMC Genomics">
        <title>Comparison of environmental and isolate Sulfobacillus genomes reveals diverse carbon, sulfur, nitrogen, and hydrogen metabolisms.</title>
        <authorList>
            <person name="Justice N.B."/>
            <person name="Norman A."/>
            <person name="Brown C.T."/>
            <person name="Singh A."/>
            <person name="Thomas B.C."/>
            <person name="Banfield J.F."/>
        </authorList>
    </citation>
    <scope>NUCLEOTIDE SEQUENCE [LARGE SCALE GENOMIC DNA]</scope>
    <source>
        <strain evidence="1">AMDSBA3</strain>
    </source>
</reference>
<dbReference type="AlphaFoldDB" id="A0A2T2WCT5"/>
<protein>
    <recommendedName>
        <fullName evidence="3">Transposase IS4-like domain-containing protein</fullName>
    </recommendedName>
</protein>
<sequence>MVHEAQWVWVSGRFLTSDNVVARCHRAGHHRWAIETEFLIEKRHGDHFEQAYSYHWTNLKGWHYLMKLAIFSMSSPCGPSLDRL</sequence>
<name>A0A2T2WCT5_9FIRM</name>
<evidence type="ECO:0000313" key="1">
    <source>
        <dbReference type="EMBL" id="PSR20055.1"/>
    </source>
</evidence>
<proteinExistence type="predicted"/>
<gene>
    <name evidence="1" type="ORF">C7B45_16845</name>
</gene>
<comment type="caution">
    <text evidence="1">The sequence shown here is derived from an EMBL/GenBank/DDBJ whole genome shotgun (WGS) entry which is preliminary data.</text>
</comment>
<organism evidence="1 2">
    <name type="scientific">Sulfobacillus acidophilus</name>
    <dbReference type="NCBI Taxonomy" id="53633"/>
    <lineage>
        <taxon>Bacteria</taxon>
        <taxon>Bacillati</taxon>
        <taxon>Bacillota</taxon>
        <taxon>Clostridia</taxon>
        <taxon>Eubacteriales</taxon>
        <taxon>Clostridiales Family XVII. Incertae Sedis</taxon>
        <taxon>Sulfobacillus</taxon>
    </lineage>
</organism>